<dbReference type="AlphaFoldDB" id="A0A7X3GY82"/>
<dbReference type="Proteomes" id="UP000437638">
    <property type="component" value="Unassembled WGS sequence"/>
</dbReference>
<dbReference type="PANTHER" id="PTHR34406">
    <property type="entry name" value="PROTEIN YCEI"/>
    <property type="match status" value="1"/>
</dbReference>
<gene>
    <name evidence="3" type="ORF">GPM19_02560</name>
</gene>
<feature type="chain" id="PRO_5031290448" description="Lipid/polyisoprenoid-binding YceI-like domain-containing protein" evidence="1">
    <location>
        <begin position="30"/>
        <end position="202"/>
    </location>
</feature>
<dbReference type="InterPro" id="IPR036761">
    <property type="entry name" value="TTHA0802/YceI-like_sf"/>
</dbReference>
<dbReference type="SMART" id="SM00867">
    <property type="entry name" value="YceI"/>
    <property type="match status" value="1"/>
</dbReference>
<accession>A0A7X3GY82</accession>
<keyword evidence="1" id="KW-0732">Signal</keyword>
<comment type="caution">
    <text evidence="3">The sequence shown here is derived from an EMBL/GenBank/DDBJ whole genome shotgun (WGS) entry which is preliminary data.</text>
</comment>
<evidence type="ECO:0000313" key="3">
    <source>
        <dbReference type="EMBL" id="MWJ27095.1"/>
    </source>
</evidence>
<dbReference type="Gene3D" id="2.40.128.110">
    <property type="entry name" value="Lipid/polyisoprenoid-binding, YceI-like"/>
    <property type="match status" value="1"/>
</dbReference>
<dbReference type="EMBL" id="WTKP01000002">
    <property type="protein sequence ID" value="MWJ27095.1"/>
    <property type="molecule type" value="Genomic_DNA"/>
</dbReference>
<reference evidence="3 4" key="1">
    <citation type="submission" date="2019-12" db="EMBL/GenBank/DDBJ databases">
        <title>Halomonas rutogse sp. nov. isolated from two lakes on Tibetan Plateau.</title>
        <authorList>
            <person name="Gao P."/>
        </authorList>
    </citation>
    <scope>NUCLEOTIDE SEQUENCE [LARGE SCALE GENOMIC DNA]</scope>
    <source>
        <strain evidence="3 4">ZH2S</strain>
    </source>
</reference>
<evidence type="ECO:0000313" key="4">
    <source>
        <dbReference type="Proteomes" id="UP000437638"/>
    </source>
</evidence>
<proteinExistence type="predicted"/>
<organism evidence="3 4">
    <name type="scientific">Vreelandella zhuhanensis</name>
    <dbReference type="NCBI Taxonomy" id="2684210"/>
    <lineage>
        <taxon>Bacteria</taxon>
        <taxon>Pseudomonadati</taxon>
        <taxon>Pseudomonadota</taxon>
        <taxon>Gammaproteobacteria</taxon>
        <taxon>Oceanospirillales</taxon>
        <taxon>Halomonadaceae</taxon>
        <taxon>Vreelandella</taxon>
    </lineage>
</organism>
<dbReference type="InterPro" id="IPR007372">
    <property type="entry name" value="Lipid/polyisoprenoid-bd_YceI"/>
</dbReference>
<feature type="signal peptide" evidence="1">
    <location>
        <begin position="1"/>
        <end position="29"/>
    </location>
</feature>
<feature type="domain" description="Lipid/polyisoprenoid-binding YceI-like" evidence="2">
    <location>
        <begin position="33"/>
        <end position="200"/>
    </location>
</feature>
<name>A0A7X3GY82_9GAMM</name>
<evidence type="ECO:0000259" key="2">
    <source>
        <dbReference type="SMART" id="SM00867"/>
    </source>
</evidence>
<keyword evidence="4" id="KW-1185">Reference proteome</keyword>
<dbReference type="Pfam" id="PF04264">
    <property type="entry name" value="YceI"/>
    <property type="match status" value="1"/>
</dbReference>
<dbReference type="PANTHER" id="PTHR34406:SF1">
    <property type="entry name" value="PROTEIN YCEI"/>
    <property type="match status" value="1"/>
</dbReference>
<dbReference type="RefSeq" id="WP_160417328.1">
    <property type="nucleotide sequence ID" value="NZ_WTKP01000002.1"/>
</dbReference>
<dbReference type="SUPFAM" id="SSF101874">
    <property type="entry name" value="YceI-like"/>
    <property type="match status" value="1"/>
</dbReference>
<protein>
    <recommendedName>
        <fullName evidence="2">Lipid/polyisoprenoid-binding YceI-like domain-containing protein</fullName>
    </recommendedName>
</protein>
<evidence type="ECO:0000256" key="1">
    <source>
        <dbReference type="SAM" id="SignalP"/>
    </source>
</evidence>
<sequence>MTLFHNVLKRSPATLLAASIAFSAPSVQAAPETFAIDPEHFSVGFLAKHVGYAKVLGMFLKAEGEFIYDEQSQTLHSAQVTIAADSVFTNHEERDKHLRSDDFLHSRRHPAIVFEATRFTAQSDNQGLLEGELTLLGETHPVTLDVTLNKAAEYPFGHGEYTLGISARTTIERSRWDMRYALEEEMVADEIELIFEFEALRQ</sequence>